<dbReference type="Proteomes" id="UP001143480">
    <property type="component" value="Unassembled WGS sequence"/>
</dbReference>
<dbReference type="PANTHER" id="PTHR46082:SF6">
    <property type="entry name" value="AAA+ ATPASE DOMAIN-CONTAINING PROTEIN-RELATED"/>
    <property type="match status" value="1"/>
</dbReference>
<reference evidence="2" key="1">
    <citation type="journal article" date="2014" name="Int. J. Syst. Evol. Microbiol.">
        <title>Complete genome sequence of Corynebacterium casei LMG S-19264T (=DSM 44701T), isolated from a smear-ripened cheese.</title>
        <authorList>
            <consortium name="US DOE Joint Genome Institute (JGI-PGF)"/>
            <person name="Walter F."/>
            <person name="Albersmeier A."/>
            <person name="Kalinowski J."/>
            <person name="Ruckert C."/>
        </authorList>
    </citation>
    <scope>NUCLEOTIDE SEQUENCE</scope>
    <source>
        <strain evidence="2">VKM Ac-1321</strain>
    </source>
</reference>
<dbReference type="Pfam" id="PF13424">
    <property type="entry name" value="TPR_12"/>
    <property type="match status" value="1"/>
</dbReference>
<dbReference type="InterPro" id="IPR053137">
    <property type="entry name" value="NLR-like"/>
</dbReference>
<dbReference type="EMBL" id="BSFP01000045">
    <property type="protein sequence ID" value="GLL04420.1"/>
    <property type="molecule type" value="Genomic_DNA"/>
</dbReference>
<accession>A0A9W6NNW3</accession>
<keyword evidence="3" id="KW-1185">Reference proteome</keyword>
<evidence type="ECO:0000313" key="3">
    <source>
        <dbReference type="Proteomes" id="UP001143480"/>
    </source>
</evidence>
<dbReference type="Gene3D" id="1.25.40.10">
    <property type="entry name" value="Tetratricopeptide repeat domain"/>
    <property type="match status" value="2"/>
</dbReference>
<comment type="caution">
    <text evidence="2">The sequence shown here is derived from an EMBL/GenBank/DDBJ whole genome shotgun (WGS) entry which is preliminary data.</text>
</comment>
<name>A0A9W6NNW3_9ACTN</name>
<dbReference type="InterPro" id="IPR011990">
    <property type="entry name" value="TPR-like_helical_dom_sf"/>
</dbReference>
<sequence>MELIAAWEAGTGAERERLGPVMEAALTDRAYRDDHTERLALAERLAELDDRRLVAAEHLRAILDERRRELGPEHADVLDMRISLAHAERDPGGLEAAADDAVRVLGARHAVSVHGRLRLAQAHERAGDFAAARHLLRRAIPDAVRGPGPDHRRTLGLRLALAEVYERDTVRYASLHRGVLRAYRSLLGAQRQYHRAIESLERIYGPGAPIVLATLERLADLYERTGTLGAATAQYEASLQWHELRHGPDAPETRAARDTLARVYLRGRHPERAVPLYEPFHDHDHDQDHDQDHDARAGTAPTRGAPATAQGSAGHAADEPDDALDDLAEAHLAAGDEEAAHATYERLLAFVVQRDGPEAPETVRYLAECAEAFDEAAAPRLAVIWHERVVAALTRAEPRDEEALTLARVHLAAARDSAAKAV</sequence>
<evidence type="ECO:0000313" key="2">
    <source>
        <dbReference type="EMBL" id="GLL04420.1"/>
    </source>
</evidence>
<dbReference type="RefSeq" id="WP_261959486.1">
    <property type="nucleotide sequence ID" value="NZ_BAAAXA010000001.1"/>
</dbReference>
<feature type="compositionally biased region" description="Low complexity" evidence="1">
    <location>
        <begin position="297"/>
        <end position="309"/>
    </location>
</feature>
<dbReference type="SUPFAM" id="SSF48452">
    <property type="entry name" value="TPR-like"/>
    <property type="match status" value="1"/>
</dbReference>
<dbReference type="AlphaFoldDB" id="A0A9W6NNW3"/>
<dbReference type="PANTHER" id="PTHR46082">
    <property type="entry name" value="ATP/GTP-BINDING PROTEIN-RELATED"/>
    <property type="match status" value="1"/>
</dbReference>
<proteinExistence type="predicted"/>
<evidence type="ECO:0008006" key="4">
    <source>
        <dbReference type="Google" id="ProtNLM"/>
    </source>
</evidence>
<organism evidence="2 3">
    <name type="scientific">Dactylosporangium matsuzakiense</name>
    <dbReference type="NCBI Taxonomy" id="53360"/>
    <lineage>
        <taxon>Bacteria</taxon>
        <taxon>Bacillati</taxon>
        <taxon>Actinomycetota</taxon>
        <taxon>Actinomycetes</taxon>
        <taxon>Micromonosporales</taxon>
        <taxon>Micromonosporaceae</taxon>
        <taxon>Dactylosporangium</taxon>
    </lineage>
</organism>
<evidence type="ECO:0000256" key="1">
    <source>
        <dbReference type="SAM" id="MobiDB-lite"/>
    </source>
</evidence>
<protein>
    <recommendedName>
        <fullName evidence="4">Tetratricopeptide repeat protein</fullName>
    </recommendedName>
</protein>
<gene>
    <name evidence="2" type="ORF">GCM10017581_061670</name>
</gene>
<feature type="region of interest" description="Disordered" evidence="1">
    <location>
        <begin position="279"/>
        <end position="320"/>
    </location>
</feature>
<reference evidence="2" key="2">
    <citation type="submission" date="2023-01" db="EMBL/GenBank/DDBJ databases">
        <authorList>
            <person name="Sun Q."/>
            <person name="Evtushenko L."/>
        </authorList>
    </citation>
    <scope>NUCLEOTIDE SEQUENCE</scope>
    <source>
        <strain evidence="2">VKM Ac-1321</strain>
    </source>
</reference>
<feature type="compositionally biased region" description="Basic and acidic residues" evidence="1">
    <location>
        <begin position="279"/>
        <end position="296"/>
    </location>
</feature>